<name>A0AAV4NXJ2_9ARAC</name>
<evidence type="ECO:0000313" key="3">
    <source>
        <dbReference type="Proteomes" id="UP001054837"/>
    </source>
</evidence>
<sequence length="347" mass="38935">MACVYASNHLYRKSEIQKAVNISSLNAFLVHTSTKLSNSPQNQEDTVIREMDTYVSNVKSQSYECEMQKGVKTSVHRRGSSTRVVHKAGGSRRIPELLCRRSAGGGKCCAHVRGTSLSQWIRWFESVDERKAKVETPFPVRVLVFSSLPIGRESILTCLDTYSRSIPPQDTRHPRHPPPLLSVDEYKTSQPSRNRSFPRGEDEDCCISSDVKPPSSLCVSAADPTREVVFRRGFRPTGSTGLVGRLFETELKTKKASKASECDKYDSECEFRRSSLLCASIRREKAEVESEHTRLSKCLVSRLPHPTPFQDGSCTCRASRVDVLLSYSASRQRGTPWRARPPPPTHC</sequence>
<dbReference type="Proteomes" id="UP001054837">
    <property type="component" value="Unassembled WGS sequence"/>
</dbReference>
<evidence type="ECO:0000256" key="1">
    <source>
        <dbReference type="SAM" id="MobiDB-lite"/>
    </source>
</evidence>
<organism evidence="2 3">
    <name type="scientific">Caerostris darwini</name>
    <dbReference type="NCBI Taxonomy" id="1538125"/>
    <lineage>
        <taxon>Eukaryota</taxon>
        <taxon>Metazoa</taxon>
        <taxon>Ecdysozoa</taxon>
        <taxon>Arthropoda</taxon>
        <taxon>Chelicerata</taxon>
        <taxon>Arachnida</taxon>
        <taxon>Araneae</taxon>
        <taxon>Araneomorphae</taxon>
        <taxon>Entelegynae</taxon>
        <taxon>Araneoidea</taxon>
        <taxon>Araneidae</taxon>
        <taxon>Caerostris</taxon>
    </lineage>
</organism>
<protein>
    <submittedName>
        <fullName evidence="2">Uncharacterized protein</fullName>
    </submittedName>
</protein>
<dbReference type="EMBL" id="BPLQ01002195">
    <property type="protein sequence ID" value="GIX89612.1"/>
    <property type="molecule type" value="Genomic_DNA"/>
</dbReference>
<proteinExistence type="predicted"/>
<evidence type="ECO:0000313" key="2">
    <source>
        <dbReference type="EMBL" id="GIX89612.1"/>
    </source>
</evidence>
<accession>A0AAV4NXJ2</accession>
<feature type="region of interest" description="Disordered" evidence="1">
    <location>
        <begin position="166"/>
        <end position="201"/>
    </location>
</feature>
<dbReference type="AlphaFoldDB" id="A0AAV4NXJ2"/>
<keyword evidence="3" id="KW-1185">Reference proteome</keyword>
<comment type="caution">
    <text evidence="2">The sequence shown here is derived from an EMBL/GenBank/DDBJ whole genome shotgun (WGS) entry which is preliminary data.</text>
</comment>
<reference evidence="2 3" key="1">
    <citation type="submission" date="2021-06" db="EMBL/GenBank/DDBJ databases">
        <title>Caerostris darwini draft genome.</title>
        <authorList>
            <person name="Kono N."/>
            <person name="Arakawa K."/>
        </authorList>
    </citation>
    <scope>NUCLEOTIDE SEQUENCE [LARGE SCALE GENOMIC DNA]</scope>
</reference>
<gene>
    <name evidence="2" type="ORF">CDAR_390341</name>
</gene>